<dbReference type="PANTHER" id="PTHR47245">
    <property type="entry name" value="PEPTIDYLPROLYL ISOMERASE"/>
    <property type="match status" value="1"/>
</dbReference>
<proteinExistence type="predicted"/>
<evidence type="ECO:0000256" key="3">
    <source>
        <dbReference type="ARBA" id="ARBA00022729"/>
    </source>
</evidence>
<keyword evidence="6" id="KW-0472">Membrane</keyword>
<dbReference type="EMBL" id="CP034235">
    <property type="protein sequence ID" value="QGQ99405.1"/>
    <property type="molecule type" value="Genomic_DNA"/>
</dbReference>
<accession>A0A6B8RUU8</accession>
<feature type="transmembrane region" description="Helical" evidence="6">
    <location>
        <begin position="16"/>
        <end position="36"/>
    </location>
</feature>
<keyword evidence="5" id="KW-0413">Isomerase</keyword>
<dbReference type="AlphaFoldDB" id="A0A6B8RUU8"/>
<reference evidence="9" key="1">
    <citation type="submission" date="2018-11" db="EMBL/GenBank/DDBJ databases">
        <title>Complete genome sequence of Paenibacillus sp. ML311-T8.</title>
        <authorList>
            <person name="Nam Y.-D."/>
            <person name="Kang J."/>
            <person name="Chung W.-H."/>
            <person name="Park Y.S."/>
        </authorList>
    </citation>
    <scope>NUCLEOTIDE SEQUENCE [LARGE SCALE GENOMIC DNA]</scope>
    <source>
        <strain evidence="9">ML311-T8</strain>
    </source>
</reference>
<keyword evidence="4" id="KW-0697">Rotamase</keyword>
<keyword evidence="6" id="KW-1133">Transmembrane helix</keyword>
<comment type="catalytic activity">
    <reaction evidence="1">
        <text>[protein]-peptidylproline (omega=180) = [protein]-peptidylproline (omega=0)</text>
        <dbReference type="Rhea" id="RHEA:16237"/>
        <dbReference type="Rhea" id="RHEA-COMP:10747"/>
        <dbReference type="Rhea" id="RHEA-COMP:10748"/>
        <dbReference type="ChEBI" id="CHEBI:83833"/>
        <dbReference type="ChEBI" id="CHEBI:83834"/>
        <dbReference type="EC" id="5.2.1.8"/>
    </reaction>
</comment>
<gene>
    <name evidence="8" type="ORF">EHS13_33365</name>
</gene>
<sequence>MGINVKNKRFIIKFKYLMLLFAAIAIACTALILVGINDGNGESSVVATVDDEPITVKELMPKLIEHRSEIFEYFKKEHNAVPGKGFWTSSFDGDIPAEMLKKLALDECINIKVQQIQGKEKALVKDISYSQFLEELKKENARRKTAIENKKVIYGPQQYTEAVYFSILYSDMVHKLKEKVDEQFKVSEEEIKQYYDKAIKENTYKKVGKVKVEKISFLFTAKDDKSKKAAKEMAEEVQKKFANGDNFKDLSDIYGKNSLIKIEFGEQIFDSTTNREDYTPATHEFTEKATGLAVDQVSEVFEYNKAYYVVKSIEKTDEGFNKLEEVNESITQLLKEKRYTSFVDNLVKNATVVIDKEVYRKLEMF</sequence>
<evidence type="ECO:0000256" key="4">
    <source>
        <dbReference type="ARBA" id="ARBA00023110"/>
    </source>
</evidence>
<dbReference type="PANTHER" id="PTHR47245:SF1">
    <property type="entry name" value="FOLDASE PROTEIN PRSA"/>
    <property type="match status" value="1"/>
</dbReference>
<keyword evidence="6" id="KW-0812">Transmembrane</keyword>
<evidence type="ECO:0000313" key="9">
    <source>
        <dbReference type="Proteomes" id="UP000426246"/>
    </source>
</evidence>
<dbReference type="InterPro" id="IPR027304">
    <property type="entry name" value="Trigger_fact/SurA_dom_sf"/>
</dbReference>
<dbReference type="GO" id="GO:0003755">
    <property type="term" value="F:peptidyl-prolyl cis-trans isomerase activity"/>
    <property type="evidence" value="ECO:0007669"/>
    <property type="project" value="UniProtKB-KW"/>
</dbReference>
<evidence type="ECO:0000313" key="8">
    <source>
        <dbReference type="EMBL" id="QGQ99405.1"/>
    </source>
</evidence>
<dbReference type="Pfam" id="PF13145">
    <property type="entry name" value="Rotamase_2"/>
    <property type="match status" value="1"/>
</dbReference>
<protein>
    <recommendedName>
        <fullName evidence="2">peptidylprolyl isomerase</fullName>
        <ecNumber evidence="2">5.2.1.8</ecNumber>
    </recommendedName>
</protein>
<evidence type="ECO:0000256" key="6">
    <source>
        <dbReference type="SAM" id="Phobius"/>
    </source>
</evidence>
<keyword evidence="9" id="KW-1185">Reference proteome</keyword>
<keyword evidence="3" id="KW-0732">Signal</keyword>
<name>A0A6B8RUU8_9BACL</name>
<evidence type="ECO:0000259" key="7">
    <source>
        <dbReference type="Pfam" id="PF13145"/>
    </source>
</evidence>
<dbReference type="Proteomes" id="UP000426246">
    <property type="component" value="Chromosome"/>
</dbReference>
<organism evidence="8 9">
    <name type="scientific">Paenibacillus psychroresistens</name>
    <dbReference type="NCBI Taxonomy" id="1778678"/>
    <lineage>
        <taxon>Bacteria</taxon>
        <taxon>Bacillati</taxon>
        <taxon>Bacillota</taxon>
        <taxon>Bacilli</taxon>
        <taxon>Bacillales</taxon>
        <taxon>Paenibacillaceae</taxon>
        <taxon>Paenibacillus</taxon>
    </lineage>
</organism>
<feature type="domain" description="PpiC" evidence="7">
    <location>
        <begin position="186"/>
        <end position="327"/>
    </location>
</feature>
<evidence type="ECO:0000256" key="2">
    <source>
        <dbReference type="ARBA" id="ARBA00013194"/>
    </source>
</evidence>
<dbReference type="Gene3D" id="3.10.50.40">
    <property type="match status" value="1"/>
</dbReference>
<dbReference type="OrthoDB" id="4229635at2"/>
<dbReference type="InterPro" id="IPR046357">
    <property type="entry name" value="PPIase_dom_sf"/>
</dbReference>
<dbReference type="KEGG" id="ppsc:EHS13_33365"/>
<dbReference type="PROSITE" id="PS51257">
    <property type="entry name" value="PROKAR_LIPOPROTEIN"/>
    <property type="match status" value="1"/>
</dbReference>
<evidence type="ECO:0000256" key="1">
    <source>
        <dbReference type="ARBA" id="ARBA00000971"/>
    </source>
</evidence>
<dbReference type="InterPro" id="IPR050245">
    <property type="entry name" value="PrsA_foldase"/>
</dbReference>
<dbReference type="RefSeq" id="WP_155704569.1">
    <property type="nucleotide sequence ID" value="NZ_CP034235.1"/>
</dbReference>
<dbReference type="SUPFAM" id="SSF54534">
    <property type="entry name" value="FKBP-like"/>
    <property type="match status" value="1"/>
</dbReference>
<evidence type="ECO:0000256" key="5">
    <source>
        <dbReference type="ARBA" id="ARBA00023235"/>
    </source>
</evidence>
<dbReference type="InterPro" id="IPR000297">
    <property type="entry name" value="PPIase_PpiC"/>
</dbReference>
<dbReference type="EC" id="5.2.1.8" evidence="2"/>
<dbReference type="Gene3D" id="1.10.4030.10">
    <property type="entry name" value="Porin chaperone SurA, peptide-binding domain"/>
    <property type="match status" value="1"/>
</dbReference>
<dbReference type="SUPFAM" id="SSF109998">
    <property type="entry name" value="Triger factor/SurA peptide-binding domain-like"/>
    <property type="match status" value="1"/>
</dbReference>